<organism evidence="2 3">
    <name type="scientific">Tritrichomonas foetus</name>
    <dbReference type="NCBI Taxonomy" id="1144522"/>
    <lineage>
        <taxon>Eukaryota</taxon>
        <taxon>Metamonada</taxon>
        <taxon>Parabasalia</taxon>
        <taxon>Tritrichomonadida</taxon>
        <taxon>Tritrichomonadidae</taxon>
        <taxon>Tritrichomonas</taxon>
    </lineage>
</organism>
<dbReference type="PANTHER" id="PTHR12233">
    <property type="entry name" value="VACUOLAR PROTEIN SORTING 26 RELATED"/>
    <property type="match status" value="1"/>
</dbReference>
<dbReference type="Proteomes" id="UP000179807">
    <property type="component" value="Unassembled WGS sequence"/>
</dbReference>
<reference evidence="2" key="1">
    <citation type="submission" date="2016-10" db="EMBL/GenBank/DDBJ databases">
        <authorList>
            <person name="Benchimol M."/>
            <person name="Almeida L.G."/>
            <person name="Vasconcelos A.T."/>
            <person name="Perreira-Neves A."/>
            <person name="Rosa I.A."/>
            <person name="Tasca T."/>
            <person name="Bogo M.R."/>
            <person name="de Souza W."/>
        </authorList>
    </citation>
    <scope>NUCLEOTIDE SEQUENCE [LARGE SCALE GENOMIC DNA]</scope>
    <source>
        <strain evidence="2">K</strain>
    </source>
</reference>
<sequence>MFSFLHVNPEVTITLDENAEMNQKLEVFAPDLKMPCFSGTDKISGKLVITPPPGKVVGHKGIVLSVFGEYRGENNQVLSRFFSRNQSLMPPGDLATEYTHEFSFDSMNMPTSTYFGTTVNVVYGVELRIIHRISDFVVEKQFIVLNFAEPKPSEPIHNEVGIRNILHVEFIFPKANYDVGECVVGAAYFILVRLRIVFMGISLYRNETYESDSTFLKKRTLLKNYDVLDGAPVRGDHIPIRVFMGESNIWPYQQYSGSPLAVEHYLRIEMVDENNKKYFKRMKLNFDRYEPKVVKSVNELDDDFKD</sequence>
<comment type="similarity">
    <text evidence="1">Belongs to the VPS26 family.</text>
</comment>
<dbReference type="OrthoDB" id="3821113at2759"/>
<keyword evidence="3" id="KW-1185">Reference proteome</keyword>
<gene>
    <name evidence="2" type="ORF">TRFO_00823</name>
</gene>
<dbReference type="GO" id="GO:0006886">
    <property type="term" value="P:intracellular protein transport"/>
    <property type="evidence" value="ECO:0007669"/>
    <property type="project" value="InterPro"/>
</dbReference>
<dbReference type="AlphaFoldDB" id="A0A1J4L3C1"/>
<dbReference type="VEuPathDB" id="TrichDB:TRFO_00823"/>
<comment type="caution">
    <text evidence="2">The sequence shown here is derived from an EMBL/GenBank/DDBJ whole genome shotgun (WGS) entry which is preliminary data.</text>
</comment>
<dbReference type="Gene3D" id="2.60.40.640">
    <property type="match status" value="2"/>
</dbReference>
<name>A0A1J4L3C1_9EUKA</name>
<dbReference type="GeneID" id="94824435"/>
<dbReference type="Pfam" id="PF03643">
    <property type="entry name" value="Vps26"/>
    <property type="match status" value="1"/>
</dbReference>
<evidence type="ECO:0000256" key="1">
    <source>
        <dbReference type="ARBA" id="ARBA00009100"/>
    </source>
</evidence>
<dbReference type="RefSeq" id="XP_068370712.1">
    <property type="nucleotide sequence ID" value="XM_068489731.1"/>
</dbReference>
<evidence type="ECO:0000313" key="2">
    <source>
        <dbReference type="EMBL" id="OHT17576.1"/>
    </source>
</evidence>
<protein>
    <submittedName>
        <fullName evidence="2">Vacuolar protein sorting-associated protein 26</fullName>
    </submittedName>
</protein>
<proteinExistence type="inferred from homology"/>
<dbReference type="InterPro" id="IPR014752">
    <property type="entry name" value="Arrestin-like_C"/>
</dbReference>
<dbReference type="EMBL" id="MLAK01000001">
    <property type="protein sequence ID" value="OHT17576.1"/>
    <property type="molecule type" value="Genomic_DNA"/>
</dbReference>
<dbReference type="InterPro" id="IPR028934">
    <property type="entry name" value="Vps26-related"/>
</dbReference>
<evidence type="ECO:0000313" key="3">
    <source>
        <dbReference type="Proteomes" id="UP000179807"/>
    </source>
</evidence>
<accession>A0A1J4L3C1</accession>